<evidence type="ECO:0000256" key="1">
    <source>
        <dbReference type="SAM" id="Phobius"/>
    </source>
</evidence>
<proteinExistence type="predicted"/>
<evidence type="ECO:0000313" key="3">
    <source>
        <dbReference type="Proteomes" id="UP000095751"/>
    </source>
</evidence>
<reference evidence="2 3" key="1">
    <citation type="submission" date="2016-09" db="EMBL/GenBank/DDBJ databases">
        <title>Extensive genetic diversity and differential bi-allelic expression allows diatom success in the polar Southern Ocean.</title>
        <authorList>
            <consortium name="DOE Joint Genome Institute"/>
            <person name="Mock T."/>
            <person name="Otillar R.P."/>
            <person name="Strauss J."/>
            <person name="Dupont C."/>
            <person name="Frickenhaus S."/>
            <person name="Maumus F."/>
            <person name="Mcmullan M."/>
            <person name="Sanges R."/>
            <person name="Schmutz J."/>
            <person name="Toseland A."/>
            <person name="Valas R."/>
            <person name="Veluchamy A."/>
            <person name="Ward B.J."/>
            <person name="Allen A."/>
            <person name="Barry K."/>
            <person name="Falciatore A."/>
            <person name="Ferrante M."/>
            <person name="Fortunato A.E."/>
            <person name="Gloeckner G."/>
            <person name="Gruber A."/>
            <person name="Hipkin R."/>
            <person name="Janech M."/>
            <person name="Kroth P."/>
            <person name="Leese F."/>
            <person name="Lindquist E."/>
            <person name="Lyon B.R."/>
            <person name="Martin J."/>
            <person name="Mayer C."/>
            <person name="Parker M."/>
            <person name="Quesneville H."/>
            <person name="Raymond J."/>
            <person name="Uhlig C."/>
            <person name="Valentin K.U."/>
            <person name="Worden A.Z."/>
            <person name="Armbrust E.V."/>
            <person name="Bowler C."/>
            <person name="Green B."/>
            <person name="Moulton V."/>
            <person name="Van Oosterhout C."/>
            <person name="Grigoriev I."/>
        </authorList>
    </citation>
    <scope>NUCLEOTIDE SEQUENCE [LARGE SCALE GENOMIC DNA]</scope>
    <source>
        <strain evidence="2 3">CCMP1102</strain>
    </source>
</reference>
<dbReference type="EMBL" id="KV784353">
    <property type="protein sequence ID" value="OEU22471.1"/>
    <property type="molecule type" value="Genomic_DNA"/>
</dbReference>
<keyword evidence="1" id="KW-0472">Membrane</keyword>
<keyword evidence="1" id="KW-0812">Transmembrane</keyword>
<accession>A0A1E7FWD1</accession>
<feature type="transmembrane region" description="Helical" evidence="1">
    <location>
        <begin position="97"/>
        <end position="117"/>
    </location>
</feature>
<feature type="non-terminal residue" evidence="2">
    <location>
        <position position="1"/>
    </location>
</feature>
<keyword evidence="1" id="KW-1133">Transmembrane helix</keyword>
<organism evidence="2 3">
    <name type="scientific">Fragilariopsis cylindrus CCMP1102</name>
    <dbReference type="NCBI Taxonomy" id="635003"/>
    <lineage>
        <taxon>Eukaryota</taxon>
        <taxon>Sar</taxon>
        <taxon>Stramenopiles</taxon>
        <taxon>Ochrophyta</taxon>
        <taxon>Bacillariophyta</taxon>
        <taxon>Bacillariophyceae</taxon>
        <taxon>Bacillariophycidae</taxon>
        <taxon>Bacillariales</taxon>
        <taxon>Bacillariaceae</taxon>
        <taxon>Fragilariopsis</taxon>
    </lineage>
</organism>
<dbReference type="InParanoid" id="A0A1E7FWD1"/>
<protein>
    <submittedName>
        <fullName evidence="2">Uncharacterized protein</fullName>
    </submittedName>
</protein>
<sequence length="119" mass="12912">RQKLAKMGLSALLSYGFVSNMSYCVSVGLAWFGFSKKTGLSPLAPGQWPKFLAVYAGFYVFNNIVRPIRLAISIGVTPYFDKAVATIQRKTGFNKTLSIGIVVFLANICGTTSLMAFSV</sequence>
<dbReference type="Proteomes" id="UP000095751">
    <property type="component" value="Unassembled WGS sequence"/>
</dbReference>
<feature type="transmembrane region" description="Helical" evidence="1">
    <location>
        <begin position="12"/>
        <end position="32"/>
    </location>
</feature>
<dbReference type="OrthoDB" id="496991at2759"/>
<dbReference type="KEGG" id="fcy:FRACYDRAFT_162049"/>
<evidence type="ECO:0000313" key="2">
    <source>
        <dbReference type="EMBL" id="OEU22471.1"/>
    </source>
</evidence>
<name>A0A1E7FWD1_9STRA</name>
<dbReference type="AlphaFoldDB" id="A0A1E7FWD1"/>
<gene>
    <name evidence="2" type="ORF">FRACYDRAFT_162049</name>
</gene>
<keyword evidence="3" id="KW-1185">Reference proteome</keyword>
<dbReference type="PANTHER" id="PTHR34370">
    <property type="entry name" value="OS04G0600100 PROTEIN"/>
    <property type="match status" value="1"/>
</dbReference>
<dbReference type="PANTHER" id="PTHR34370:SF1">
    <property type="entry name" value="OS04G0600100 PROTEIN"/>
    <property type="match status" value="1"/>
</dbReference>
<feature type="transmembrane region" description="Helical" evidence="1">
    <location>
        <begin position="52"/>
        <end position="76"/>
    </location>
</feature>
<feature type="non-terminal residue" evidence="2">
    <location>
        <position position="119"/>
    </location>
</feature>